<comment type="caution">
    <text evidence="1">The sequence shown here is derived from an EMBL/GenBank/DDBJ whole genome shotgun (WGS) entry which is preliminary data.</text>
</comment>
<evidence type="ECO:0000313" key="2">
    <source>
        <dbReference type="Proteomes" id="UP000624041"/>
    </source>
</evidence>
<proteinExistence type="predicted"/>
<accession>A0A917XYC0</accession>
<dbReference type="Gene3D" id="2.40.10.270">
    <property type="entry name" value="Bacteriophage SPP1 head-tail adaptor protein"/>
    <property type="match status" value="1"/>
</dbReference>
<dbReference type="RefSeq" id="WP_188857343.1">
    <property type="nucleotide sequence ID" value="NZ_BMOS01000014.1"/>
</dbReference>
<reference evidence="1" key="2">
    <citation type="submission" date="2020-09" db="EMBL/GenBank/DDBJ databases">
        <authorList>
            <person name="Sun Q."/>
            <person name="Ohkuma M."/>
        </authorList>
    </citation>
    <scope>NUCLEOTIDE SEQUENCE</scope>
    <source>
        <strain evidence="1">JCM 17251</strain>
    </source>
</reference>
<dbReference type="Pfam" id="PF05521">
    <property type="entry name" value="Phage_HCP"/>
    <property type="match status" value="1"/>
</dbReference>
<organism evidence="1 2">
    <name type="scientific">Oceanobacillus indicireducens</name>
    <dbReference type="NCBI Taxonomy" id="1004261"/>
    <lineage>
        <taxon>Bacteria</taxon>
        <taxon>Bacillati</taxon>
        <taxon>Bacillota</taxon>
        <taxon>Bacilli</taxon>
        <taxon>Bacillales</taxon>
        <taxon>Bacillaceae</taxon>
        <taxon>Oceanobacillus</taxon>
    </lineage>
</organism>
<dbReference type="NCBIfam" id="TIGR01563">
    <property type="entry name" value="gp16_SPP1"/>
    <property type="match status" value="1"/>
</dbReference>
<protein>
    <recommendedName>
        <fullName evidence="3">Head-tail adaptor protein</fullName>
    </recommendedName>
</protein>
<evidence type="ECO:0008006" key="3">
    <source>
        <dbReference type="Google" id="ProtNLM"/>
    </source>
</evidence>
<dbReference type="Proteomes" id="UP000624041">
    <property type="component" value="Unassembled WGS sequence"/>
</dbReference>
<gene>
    <name evidence="1" type="ORF">GCM10007971_22330</name>
</gene>
<keyword evidence="2" id="KW-1185">Reference proteome</keyword>
<dbReference type="InterPro" id="IPR038666">
    <property type="entry name" value="SSP1_head-tail_sf"/>
</dbReference>
<sequence length="126" mass="15049">MNKSSITTMNQLNNPARFNKLVHYEELKEYQNDDGHWIEGWKKSDLGTTYAQIRNIRGNEFIMAGAAQAKISARINTRYRKDVEEKYYELGEKLRLNYKGRIFEIEYLNNLEEKNIEHEFIVNEVR</sequence>
<dbReference type="AlphaFoldDB" id="A0A917XYC0"/>
<name>A0A917XYC0_9BACI</name>
<dbReference type="EMBL" id="BMOS01000014">
    <property type="protein sequence ID" value="GGN59328.1"/>
    <property type="molecule type" value="Genomic_DNA"/>
</dbReference>
<evidence type="ECO:0000313" key="1">
    <source>
        <dbReference type="EMBL" id="GGN59328.1"/>
    </source>
</evidence>
<dbReference type="InterPro" id="IPR008767">
    <property type="entry name" value="Phage_SPP1_head-tail_adaptor"/>
</dbReference>
<reference evidence="1" key="1">
    <citation type="journal article" date="2014" name="Int. J. Syst. Evol. Microbiol.">
        <title>Complete genome sequence of Corynebacterium casei LMG S-19264T (=DSM 44701T), isolated from a smear-ripened cheese.</title>
        <authorList>
            <consortium name="US DOE Joint Genome Institute (JGI-PGF)"/>
            <person name="Walter F."/>
            <person name="Albersmeier A."/>
            <person name="Kalinowski J."/>
            <person name="Ruckert C."/>
        </authorList>
    </citation>
    <scope>NUCLEOTIDE SEQUENCE</scope>
    <source>
        <strain evidence="1">JCM 17251</strain>
    </source>
</reference>